<dbReference type="RefSeq" id="WP_353648694.1">
    <property type="nucleotide sequence ID" value="NZ_CP159218.1"/>
</dbReference>
<dbReference type="Gene3D" id="3.20.20.100">
    <property type="entry name" value="NADP-dependent oxidoreductase domain"/>
    <property type="match status" value="1"/>
</dbReference>
<dbReference type="PANTHER" id="PTHR42686">
    <property type="entry name" value="GH17980P-RELATED"/>
    <property type="match status" value="1"/>
</dbReference>
<dbReference type="Pfam" id="PF00248">
    <property type="entry name" value="Aldo_ket_red"/>
    <property type="match status" value="1"/>
</dbReference>
<sequence>MNLSSGLAAMTPLGYGAANVGNLYREVSDEQAHAVLQAVWDSGVRYFDTAPHYGLGLSERRLGAFLATKPREEFVVSTKVGRLLVPQPNPDGSLDLEADFAVPADLRREWDFTRAGIERSVEESLQRLGLDSVDVIYLHDPERHDLDRDLESGLAAAAALRDAGVVQAIGVGSMTTAALAAAAGTGLVDLLMVAGRYTLLDRSAAAVLDTCAERGIGVVVASVFNSGLLAVDELGPDARYEYGPVPPELRRRHHELAARCRQYGIALAAAALQFGMRHPATRSVVVGTARAHQFRANAAAFAADIPAEFWAELVREDVRAADSYMV</sequence>
<reference evidence="2" key="1">
    <citation type="submission" date="2024-05" db="EMBL/GenBank/DDBJ databases">
        <authorList>
            <person name="Cai S.Y."/>
            <person name="Jin L.M."/>
            <person name="Li H.R."/>
        </authorList>
    </citation>
    <scope>NUCLEOTIDE SEQUENCE</scope>
    <source>
        <strain evidence="2">A5-74</strain>
    </source>
</reference>
<dbReference type="SUPFAM" id="SSF51430">
    <property type="entry name" value="NAD(P)-linked oxidoreductase"/>
    <property type="match status" value="1"/>
</dbReference>
<dbReference type="PANTHER" id="PTHR42686:SF1">
    <property type="entry name" value="GH17980P-RELATED"/>
    <property type="match status" value="1"/>
</dbReference>
<organism evidence="2">
    <name type="scientific">Nakamurella sp. A5-74</name>
    <dbReference type="NCBI Taxonomy" id="3158264"/>
    <lineage>
        <taxon>Bacteria</taxon>
        <taxon>Bacillati</taxon>
        <taxon>Actinomycetota</taxon>
        <taxon>Actinomycetes</taxon>
        <taxon>Nakamurellales</taxon>
        <taxon>Nakamurellaceae</taxon>
        <taxon>Nakamurella</taxon>
    </lineage>
</organism>
<evidence type="ECO:0000313" key="2">
    <source>
        <dbReference type="EMBL" id="XCG63079.1"/>
    </source>
</evidence>
<dbReference type="EMBL" id="CP159218">
    <property type="protein sequence ID" value="XCG63079.1"/>
    <property type="molecule type" value="Genomic_DNA"/>
</dbReference>
<dbReference type="AlphaFoldDB" id="A0AAU8DM61"/>
<dbReference type="GO" id="GO:0016491">
    <property type="term" value="F:oxidoreductase activity"/>
    <property type="evidence" value="ECO:0007669"/>
    <property type="project" value="InterPro"/>
</dbReference>
<proteinExistence type="predicted"/>
<evidence type="ECO:0000259" key="1">
    <source>
        <dbReference type="Pfam" id="PF00248"/>
    </source>
</evidence>
<dbReference type="InterPro" id="IPR023210">
    <property type="entry name" value="NADP_OxRdtase_dom"/>
</dbReference>
<dbReference type="GO" id="GO:0005829">
    <property type="term" value="C:cytosol"/>
    <property type="evidence" value="ECO:0007669"/>
    <property type="project" value="TreeGrafter"/>
</dbReference>
<dbReference type="CDD" id="cd19162">
    <property type="entry name" value="AKR_FDH"/>
    <property type="match status" value="1"/>
</dbReference>
<gene>
    <name evidence="2" type="ORF">ABLG96_17990</name>
</gene>
<protein>
    <submittedName>
        <fullName evidence="2">Aldo/keto reductase</fullName>
    </submittedName>
</protein>
<feature type="domain" description="NADP-dependent oxidoreductase" evidence="1">
    <location>
        <begin position="12"/>
        <end position="313"/>
    </location>
</feature>
<dbReference type="InterPro" id="IPR044477">
    <property type="entry name" value="FDH-like"/>
</dbReference>
<dbReference type="InterPro" id="IPR020471">
    <property type="entry name" value="AKR"/>
</dbReference>
<accession>A0AAU8DM61</accession>
<dbReference type="InterPro" id="IPR036812">
    <property type="entry name" value="NAD(P)_OxRdtase_dom_sf"/>
</dbReference>
<name>A0AAU8DM61_9ACTN</name>